<evidence type="ECO:0000256" key="2">
    <source>
        <dbReference type="ARBA" id="ARBA00022475"/>
    </source>
</evidence>
<name>A0A026W490_OOCBI</name>
<reference evidence="9 11" key="1">
    <citation type="journal article" date="2014" name="Curr. Biol.">
        <title>The genome of the clonal raider ant Cerapachys biroi.</title>
        <authorList>
            <person name="Oxley P.R."/>
            <person name="Ji L."/>
            <person name="Fetter-Pruneda I."/>
            <person name="McKenzie S.K."/>
            <person name="Li C."/>
            <person name="Hu H."/>
            <person name="Zhang G."/>
            <person name="Kronauer D.J."/>
        </authorList>
    </citation>
    <scope>NUCLEOTIDE SEQUENCE [LARGE SCALE GENOMIC DNA]</scope>
</reference>
<evidence type="ECO:0000256" key="7">
    <source>
        <dbReference type="ARBA" id="ARBA00023180"/>
    </source>
</evidence>
<keyword evidence="11" id="KW-1185">Reference proteome</keyword>
<dbReference type="Proteomes" id="UP000279307">
    <property type="component" value="Chromosome 12"/>
</dbReference>
<proteinExistence type="predicted"/>
<evidence type="ECO:0000313" key="9">
    <source>
        <dbReference type="EMBL" id="EZA50867.1"/>
    </source>
</evidence>
<evidence type="ECO:0000313" key="10">
    <source>
        <dbReference type="EMBL" id="RLU15657.1"/>
    </source>
</evidence>
<evidence type="ECO:0000256" key="6">
    <source>
        <dbReference type="ARBA" id="ARBA00023170"/>
    </source>
</evidence>
<organism evidence="9 11">
    <name type="scientific">Ooceraea biroi</name>
    <name type="common">Clonal raider ant</name>
    <name type="synonym">Cerapachys biroi</name>
    <dbReference type="NCBI Taxonomy" id="2015173"/>
    <lineage>
        <taxon>Eukaryota</taxon>
        <taxon>Metazoa</taxon>
        <taxon>Ecdysozoa</taxon>
        <taxon>Arthropoda</taxon>
        <taxon>Hexapoda</taxon>
        <taxon>Insecta</taxon>
        <taxon>Pterygota</taxon>
        <taxon>Neoptera</taxon>
        <taxon>Endopterygota</taxon>
        <taxon>Hymenoptera</taxon>
        <taxon>Apocrita</taxon>
        <taxon>Aculeata</taxon>
        <taxon>Formicoidea</taxon>
        <taxon>Formicidae</taxon>
        <taxon>Dorylinae</taxon>
        <taxon>Ooceraea</taxon>
    </lineage>
</organism>
<dbReference type="EMBL" id="QOIP01000012">
    <property type="protein sequence ID" value="RLU15657.1"/>
    <property type="molecule type" value="Genomic_DNA"/>
</dbReference>
<comment type="subcellular location">
    <subcellularLocation>
        <location evidence="1">Cell membrane</location>
        <topology evidence="1">Multi-pass membrane protein</topology>
    </subcellularLocation>
</comment>
<dbReference type="Proteomes" id="UP000053097">
    <property type="component" value="Unassembled WGS sequence"/>
</dbReference>
<keyword evidence="5 8" id="KW-0472">Membrane</keyword>
<dbReference type="PANTHER" id="PTHR42643:SF38">
    <property type="entry name" value="IONOTROPIC RECEPTOR 100A"/>
    <property type="match status" value="1"/>
</dbReference>
<keyword evidence="3 8" id="KW-0812">Transmembrane</keyword>
<feature type="transmembrane region" description="Helical" evidence="8">
    <location>
        <begin position="346"/>
        <end position="367"/>
    </location>
</feature>
<evidence type="ECO:0000313" key="12">
    <source>
        <dbReference type="Proteomes" id="UP000279307"/>
    </source>
</evidence>
<dbReference type="OMA" id="DIWLGFI"/>
<dbReference type="PANTHER" id="PTHR42643">
    <property type="entry name" value="IONOTROPIC RECEPTOR 20A-RELATED"/>
    <property type="match status" value="1"/>
</dbReference>
<reference evidence="10 12" key="2">
    <citation type="journal article" date="2018" name="Genome Res.">
        <title>The genomic architecture and molecular evolution of ant odorant receptors.</title>
        <authorList>
            <person name="McKenzie S.K."/>
            <person name="Kronauer D.J.C."/>
        </authorList>
    </citation>
    <scope>NUCLEOTIDE SEQUENCE [LARGE SCALE GENOMIC DNA]</scope>
    <source>
        <strain evidence="10">Clonal line C1</strain>
    </source>
</reference>
<reference evidence="10" key="3">
    <citation type="submission" date="2018-07" db="EMBL/GenBank/DDBJ databases">
        <authorList>
            <person name="Mckenzie S.K."/>
            <person name="Kronauer D.J.C."/>
        </authorList>
    </citation>
    <scope>NUCLEOTIDE SEQUENCE</scope>
    <source>
        <strain evidence="10">Clonal line C1</strain>
    </source>
</reference>
<dbReference type="AlphaFoldDB" id="A0A026W490"/>
<keyword evidence="2" id="KW-1003">Cell membrane</keyword>
<dbReference type="EMBL" id="KK107435">
    <property type="protein sequence ID" value="EZA50867.1"/>
    <property type="molecule type" value="Genomic_DNA"/>
</dbReference>
<evidence type="ECO:0000313" key="11">
    <source>
        <dbReference type="Proteomes" id="UP000053097"/>
    </source>
</evidence>
<evidence type="ECO:0000256" key="8">
    <source>
        <dbReference type="SAM" id="Phobius"/>
    </source>
</evidence>
<evidence type="ECO:0000256" key="1">
    <source>
        <dbReference type="ARBA" id="ARBA00004651"/>
    </source>
</evidence>
<evidence type="ECO:0000256" key="3">
    <source>
        <dbReference type="ARBA" id="ARBA00022692"/>
    </source>
</evidence>
<keyword evidence="4 8" id="KW-1133">Transmembrane helix</keyword>
<accession>A0A026W490</accession>
<feature type="transmembrane region" description="Helical" evidence="8">
    <location>
        <begin position="544"/>
        <end position="561"/>
    </location>
</feature>
<sequence length="583" mass="67534">MQNYKEGNTWNVHVILARDIHSFDQVSKNDSIFAWNPQDRFIVLIVRSNDHNRLNESDMRIDDVLKSLWSKRKMQSVFISEMLVSDTSRINRVIRTYNPFAKINDSEWGKIEIVNVKTAKQASNILSHLTYYRTKNLNGYELKVGLFERSQSIKEITKDQPNIASYYSDIFKGFDETVLNTITEYMNFKVKPIYSMNTFGYQLSNGTYVGAIGDIVHGRTDICFVTFFVKKYNVNTSEDVEFSTYVEFDRVCVIVPKAPKVPKWLRIYHFFPLSVWVCLMLSHILTYLMWYFLQVFALERSICEVDKYVMFAFRTERTSFLTMVYRSFLLNAGCPQKLPNTNAERILLTGILLANVTLVGIFSGILYNSFAHDMYYPDIDSLRDLDASELPILLSSFSLTDLFDSSDLKSTACMQNLRKKLRYGLNAVYNAAYSRNVSGFIRELHYPIIRDELIDADGGRLLHLVKECPGEYYLSYLLPKNSILHERINTLIGRLNQAGLPSFWNRRIIQAFVTQKRLNKQNELVQNEKETNGFVPFNLSDVQSSFYMLLIGLLISTIVFLHEKGWLKASLLRTGKSSYKSTC</sequence>
<dbReference type="GO" id="GO:0005886">
    <property type="term" value="C:plasma membrane"/>
    <property type="evidence" value="ECO:0007669"/>
    <property type="project" value="UniProtKB-SubCell"/>
</dbReference>
<feature type="transmembrane region" description="Helical" evidence="8">
    <location>
        <begin position="270"/>
        <end position="293"/>
    </location>
</feature>
<keyword evidence="7" id="KW-0325">Glycoprotein</keyword>
<evidence type="ECO:0008006" key="13">
    <source>
        <dbReference type="Google" id="ProtNLM"/>
    </source>
</evidence>
<dbReference type="InterPro" id="IPR052192">
    <property type="entry name" value="Insect_Ionotropic_Sensory_Rcpt"/>
</dbReference>
<dbReference type="SUPFAM" id="SSF53850">
    <property type="entry name" value="Periplasmic binding protein-like II"/>
    <property type="match status" value="1"/>
</dbReference>
<evidence type="ECO:0000256" key="5">
    <source>
        <dbReference type="ARBA" id="ARBA00023136"/>
    </source>
</evidence>
<gene>
    <name evidence="10" type="ORF">DMN91_011411</name>
    <name evidence="9" type="ORF">X777_10892</name>
</gene>
<dbReference type="Gene3D" id="3.40.190.10">
    <property type="entry name" value="Periplasmic binding protein-like II"/>
    <property type="match status" value="1"/>
</dbReference>
<evidence type="ECO:0000256" key="4">
    <source>
        <dbReference type="ARBA" id="ARBA00022989"/>
    </source>
</evidence>
<protein>
    <recommendedName>
        <fullName evidence="13">Ionotropic glutamate receptor C-terminal domain-containing protein</fullName>
    </recommendedName>
</protein>
<keyword evidence="6" id="KW-0675">Receptor</keyword>
<dbReference type="OrthoDB" id="8195814at2759"/>